<dbReference type="EMBL" id="NTSO01000028">
    <property type="protein sequence ID" value="PFF41912.1"/>
    <property type="molecule type" value="Genomic_DNA"/>
</dbReference>
<organism evidence="2 3">
    <name type="scientific">Bacillus cereus</name>
    <dbReference type="NCBI Taxonomy" id="1396"/>
    <lineage>
        <taxon>Bacteria</taxon>
        <taxon>Bacillati</taxon>
        <taxon>Bacillota</taxon>
        <taxon>Bacilli</taxon>
        <taxon>Bacillales</taxon>
        <taxon>Bacillaceae</taxon>
        <taxon>Bacillus</taxon>
        <taxon>Bacillus cereus group</taxon>
    </lineage>
</organism>
<gene>
    <name evidence="2" type="ORF">CN357_31165</name>
</gene>
<comment type="caution">
    <text evidence="2">The sequence shown here is derived from an EMBL/GenBank/DDBJ whole genome shotgun (WGS) entry which is preliminary data.</text>
</comment>
<dbReference type="AlphaFoldDB" id="A0A9X6VSY9"/>
<protein>
    <submittedName>
        <fullName evidence="2">Transcriptional regulator</fullName>
    </submittedName>
</protein>
<dbReference type="Pfam" id="PF13443">
    <property type="entry name" value="HTH_26"/>
    <property type="match status" value="1"/>
</dbReference>
<dbReference type="SUPFAM" id="SSF47413">
    <property type="entry name" value="lambda repressor-like DNA-binding domains"/>
    <property type="match status" value="1"/>
</dbReference>
<dbReference type="InterPro" id="IPR001387">
    <property type="entry name" value="Cro/C1-type_HTH"/>
</dbReference>
<dbReference type="InterPro" id="IPR010982">
    <property type="entry name" value="Lambda_DNA-bd_dom_sf"/>
</dbReference>
<evidence type="ECO:0000259" key="1">
    <source>
        <dbReference type="PROSITE" id="PS50943"/>
    </source>
</evidence>
<accession>A0A9X6VSY9</accession>
<dbReference type="CDD" id="cd00093">
    <property type="entry name" value="HTH_XRE"/>
    <property type="match status" value="1"/>
</dbReference>
<dbReference type="PROSITE" id="PS50943">
    <property type="entry name" value="HTH_CROC1"/>
    <property type="match status" value="1"/>
</dbReference>
<name>A0A9X6VSY9_BACCE</name>
<dbReference type="GO" id="GO:0003677">
    <property type="term" value="F:DNA binding"/>
    <property type="evidence" value="ECO:0007669"/>
    <property type="project" value="InterPro"/>
</dbReference>
<dbReference type="Gene3D" id="1.10.260.40">
    <property type="entry name" value="lambda repressor-like DNA-binding domains"/>
    <property type="match status" value="1"/>
</dbReference>
<evidence type="ECO:0000313" key="3">
    <source>
        <dbReference type="Proteomes" id="UP000220210"/>
    </source>
</evidence>
<reference evidence="2 3" key="1">
    <citation type="submission" date="2017-09" db="EMBL/GenBank/DDBJ databases">
        <title>Large-scale bioinformatics analysis of Bacillus genomes uncovers conserved roles of natural products in bacterial physiology.</title>
        <authorList>
            <consortium name="Agbiome Team Llc"/>
            <person name="Bleich R.M."/>
            <person name="Kirk G.J."/>
            <person name="Santa Maria K.C."/>
            <person name="Allen S.E."/>
            <person name="Farag S."/>
            <person name="Shank E.A."/>
            <person name="Bowers A."/>
        </authorList>
    </citation>
    <scope>NUCLEOTIDE SEQUENCE [LARGE SCALE GENOMIC DNA]</scope>
    <source>
        <strain evidence="2 3">AFS020204</strain>
    </source>
</reference>
<proteinExistence type="predicted"/>
<sequence>MNFKCRLRIIFAEREIKQKEFAKRVNLSQSTLSTLVNNIKLPTFPTAYKIAKELNLYIEDIWIEEESNIK</sequence>
<dbReference type="RefSeq" id="WP_098202581.1">
    <property type="nucleotide sequence ID" value="NZ_NTSO01000028.1"/>
</dbReference>
<dbReference type="SMART" id="SM00530">
    <property type="entry name" value="HTH_XRE"/>
    <property type="match status" value="1"/>
</dbReference>
<evidence type="ECO:0000313" key="2">
    <source>
        <dbReference type="EMBL" id="PFF41912.1"/>
    </source>
</evidence>
<feature type="domain" description="HTH cro/C1-type" evidence="1">
    <location>
        <begin position="7"/>
        <end position="61"/>
    </location>
</feature>
<dbReference type="Proteomes" id="UP000220210">
    <property type="component" value="Unassembled WGS sequence"/>
</dbReference>